<accession>A0ABV6VWH0</accession>
<dbReference type="PANTHER" id="PTHR47691">
    <property type="entry name" value="REGULATOR-RELATED"/>
    <property type="match status" value="1"/>
</dbReference>
<evidence type="ECO:0000313" key="2">
    <source>
        <dbReference type="Proteomes" id="UP001592531"/>
    </source>
</evidence>
<evidence type="ECO:0008006" key="3">
    <source>
        <dbReference type="Google" id="ProtNLM"/>
    </source>
</evidence>
<gene>
    <name evidence="1" type="ORF">ACEZDE_15920</name>
</gene>
<dbReference type="InterPro" id="IPR027417">
    <property type="entry name" value="P-loop_NTPase"/>
</dbReference>
<dbReference type="SUPFAM" id="SSF52540">
    <property type="entry name" value="P-loop containing nucleoside triphosphate hydrolases"/>
    <property type="match status" value="1"/>
</dbReference>
<dbReference type="RefSeq" id="WP_380536873.1">
    <property type="nucleotide sequence ID" value="NZ_JBHFAB010000010.1"/>
</dbReference>
<proteinExistence type="predicted"/>
<dbReference type="InterPro" id="IPR011990">
    <property type="entry name" value="TPR-like_helical_dom_sf"/>
</dbReference>
<protein>
    <recommendedName>
        <fullName evidence="3">NB-ARC domain-containing protein</fullName>
    </recommendedName>
</protein>
<evidence type="ECO:0000313" key="1">
    <source>
        <dbReference type="EMBL" id="MFC1418120.1"/>
    </source>
</evidence>
<name>A0ABV6VWH0_9ACTN</name>
<reference evidence="1 2" key="1">
    <citation type="submission" date="2024-09" db="EMBL/GenBank/DDBJ databases">
        <authorList>
            <person name="Lee S.D."/>
        </authorList>
    </citation>
    <scope>NUCLEOTIDE SEQUENCE [LARGE SCALE GENOMIC DNA]</scope>
    <source>
        <strain evidence="1 2">N8-3</strain>
    </source>
</reference>
<dbReference type="Gene3D" id="1.25.40.10">
    <property type="entry name" value="Tetratricopeptide repeat domain"/>
    <property type="match status" value="1"/>
</dbReference>
<dbReference type="Proteomes" id="UP001592531">
    <property type="component" value="Unassembled WGS sequence"/>
</dbReference>
<dbReference type="PRINTS" id="PR00364">
    <property type="entry name" value="DISEASERSIST"/>
</dbReference>
<comment type="caution">
    <text evidence="1">The sequence shown here is derived from an EMBL/GenBank/DDBJ whole genome shotgun (WGS) entry which is preliminary data.</text>
</comment>
<sequence length="738" mass="78171">MGHEHGSDEITNQSSATVHGAHVQIGHNHGGIVFACDHAAQAGRAKPDQIPRARSFVNRSAEFASLDGWLDQHTRADEDAVGLLSGLPGVGKTATACEWAHRARDRFPDGQVFVDFAALRRHQIGGDLAEAAAWCLRALGVAEDYLPSTLAERLALYRSQCAGRRLLIVLDDVTEPGHISALAPGSPGSAVLATSTAVLGELSLDGARLLALAPLDRVSGARLLARLAGAGAGAFDADPHQAERLVDLCGGLPVALRVVAARLNRHRWLTPATLADELADESDRLAALSGRSGGSGVAGDKESSVSGAFNLAYRDLSAGQGRLYRLLGLLPYPLFDAGTVAAALRLAPSAARRGLDELVEAGLLQPEPDDRYRLHSLVRLHARALAEAEDDPEQRTAVPARVLAHYLQLSALADRAIRADRLRVADLGALVGTAPDPFADGTRSPLAWLEAERPALLAVLREAERYGWDRPAWQLAEVVTALYLHHRHLGEWQEVLRTGAAAAARDGRPDAEARLRSMLSRPLLDLGQDDEARTQLERALLCAELSGHLLLRASVQEFWGRYLERHDLERAQEAFVRCLELSEQAGEPRGAALALLFLGGAQSAAGRGAAAVATLEQAVAGLQACGDARMTARAIAARGRARIRTGEVGAAAADLAAAADRLCALDATHYEAQARVELADLLEAGGSADAEVRFQLERAWQVHRDGGSPQAAVLRTRLDALPPTADSGPAADGGAVEG</sequence>
<organism evidence="1 2">
    <name type="scientific">Streptacidiphilus cavernicola</name>
    <dbReference type="NCBI Taxonomy" id="3342716"/>
    <lineage>
        <taxon>Bacteria</taxon>
        <taxon>Bacillati</taxon>
        <taxon>Actinomycetota</taxon>
        <taxon>Actinomycetes</taxon>
        <taxon>Kitasatosporales</taxon>
        <taxon>Streptomycetaceae</taxon>
        <taxon>Streptacidiphilus</taxon>
    </lineage>
</organism>
<dbReference type="Gene3D" id="3.40.50.300">
    <property type="entry name" value="P-loop containing nucleotide triphosphate hydrolases"/>
    <property type="match status" value="1"/>
</dbReference>
<dbReference type="PANTHER" id="PTHR47691:SF3">
    <property type="entry name" value="HTH-TYPE TRANSCRIPTIONAL REGULATOR RV0890C-RELATED"/>
    <property type="match status" value="1"/>
</dbReference>
<dbReference type="SUPFAM" id="SSF48452">
    <property type="entry name" value="TPR-like"/>
    <property type="match status" value="1"/>
</dbReference>
<dbReference type="EMBL" id="JBHFAB010000010">
    <property type="protein sequence ID" value="MFC1418120.1"/>
    <property type="molecule type" value="Genomic_DNA"/>
</dbReference>
<keyword evidence="2" id="KW-1185">Reference proteome</keyword>